<dbReference type="EMBL" id="LT554871">
    <property type="protein sequence ID" value="SAM07922.1"/>
    <property type="molecule type" value="Genomic_DNA"/>
</dbReference>
<dbReference type="Proteomes" id="UP000078561">
    <property type="component" value="Unassembled WGS sequence"/>
</dbReference>
<evidence type="ECO:0008006" key="4">
    <source>
        <dbReference type="Google" id="ProtNLM"/>
    </source>
</evidence>
<evidence type="ECO:0000256" key="1">
    <source>
        <dbReference type="SAM" id="MobiDB-lite"/>
    </source>
</evidence>
<reference evidence="2" key="1">
    <citation type="submission" date="2016-04" db="EMBL/GenBank/DDBJ databases">
        <authorList>
            <person name="Evans L.H."/>
            <person name="Alamgir A."/>
            <person name="Owens N."/>
            <person name="Weber N.D."/>
            <person name="Virtaneva K."/>
            <person name="Barbian K."/>
            <person name="Babar A."/>
            <person name="Rosenke K."/>
        </authorList>
    </citation>
    <scope>NUCLEOTIDE SEQUENCE [LARGE SCALE GENOMIC DNA]</scope>
    <source>
        <strain evidence="2">CBS 101.48</strain>
    </source>
</reference>
<name>A0A170APV9_ABSGL</name>
<sequence length="468" mass="52614">MSPPSTIPQRALGMFEKNQLAKQLTKGYASVTMTAVLHHPPRSTSSALFYKRYLYSALSPMIQTHPMLRLSVSDVDQPSVHFVQLTSLRLDDLVSVTDQDAFWDLATQERIITEQCDHEFDLYTKTPLWHLRVSCHPDRLDQCSVTLSLQHVIADGLSTTIIWRDLLEHLNNVSLDESEDETAPLLVFDTSDPCHIPLPIEDRHGPKDPSISPSDPMPVDGWQGDSPAPENEKLDTVLHLVKVKSQPWANLVKAAKTKGVSMHAVLYAAYLLSWLAEYPDQAVKSVSAINCRPYCQPPIPADELGIFFGRYELGWPLEKLALYSSSNSTDTFWKLAQDYHALIQNNKLLTCQRSLLMGDALPNYPDDYCDVWYGARRNFRMGRSGGLNISDLGRFSYTVGGAWTLDELWFAQSAHTYATILAVNVITANGTMHAAITWQRGSVQEEKALRFIDSFVSRLEKEAFLGLE</sequence>
<dbReference type="OrthoDB" id="2150604at2759"/>
<accession>A0A170APV9</accession>
<keyword evidence="3" id="KW-1185">Reference proteome</keyword>
<dbReference type="InterPro" id="IPR052058">
    <property type="entry name" value="Alcohol_O-acetyltransferase"/>
</dbReference>
<dbReference type="SUPFAM" id="SSF52777">
    <property type="entry name" value="CoA-dependent acyltransferases"/>
    <property type="match status" value="2"/>
</dbReference>
<gene>
    <name evidence="2" type="primary">ABSGL_13580.1 scaffold 14267</name>
</gene>
<dbReference type="InterPro" id="IPR010828">
    <property type="entry name" value="Atf2/Sli1-like"/>
</dbReference>
<protein>
    <recommendedName>
        <fullName evidence="4">Alcohol acetyltransferase</fullName>
    </recommendedName>
</protein>
<organism evidence="2">
    <name type="scientific">Absidia glauca</name>
    <name type="common">Pin mould</name>
    <dbReference type="NCBI Taxonomy" id="4829"/>
    <lineage>
        <taxon>Eukaryota</taxon>
        <taxon>Fungi</taxon>
        <taxon>Fungi incertae sedis</taxon>
        <taxon>Mucoromycota</taxon>
        <taxon>Mucoromycotina</taxon>
        <taxon>Mucoromycetes</taxon>
        <taxon>Mucorales</taxon>
        <taxon>Cunninghamellaceae</taxon>
        <taxon>Absidia</taxon>
    </lineage>
</organism>
<dbReference type="InterPro" id="IPR023213">
    <property type="entry name" value="CAT-like_dom_sf"/>
</dbReference>
<dbReference type="Gene3D" id="3.30.559.10">
    <property type="entry name" value="Chloramphenicol acetyltransferase-like domain"/>
    <property type="match status" value="1"/>
</dbReference>
<dbReference type="InParanoid" id="A0A170APV9"/>
<evidence type="ECO:0000313" key="3">
    <source>
        <dbReference type="Proteomes" id="UP000078561"/>
    </source>
</evidence>
<dbReference type="PANTHER" id="PTHR28037:SF1">
    <property type="entry name" value="ALCOHOL O-ACETYLTRANSFERASE 1-RELATED"/>
    <property type="match status" value="1"/>
</dbReference>
<proteinExistence type="predicted"/>
<evidence type="ECO:0000313" key="2">
    <source>
        <dbReference type="EMBL" id="SAM07922.1"/>
    </source>
</evidence>
<feature type="region of interest" description="Disordered" evidence="1">
    <location>
        <begin position="202"/>
        <end position="228"/>
    </location>
</feature>
<dbReference type="PANTHER" id="PTHR28037">
    <property type="entry name" value="ALCOHOL O-ACETYLTRANSFERASE 1-RELATED"/>
    <property type="match status" value="1"/>
</dbReference>
<dbReference type="Pfam" id="PF07247">
    <property type="entry name" value="AATase"/>
    <property type="match status" value="1"/>
</dbReference>
<dbReference type="STRING" id="4829.A0A170APV9"/>
<dbReference type="AlphaFoldDB" id="A0A170APV9"/>
<dbReference type="OMA" id="KEPYFAR"/>